<dbReference type="AlphaFoldDB" id="A0AAD9MI16"/>
<dbReference type="EC" id="2.8.1.14" evidence="3"/>
<dbReference type="Pfam" id="PF20259">
    <property type="entry name" value="tRNA_Me_trans_M"/>
    <property type="match status" value="1"/>
</dbReference>
<protein>
    <recommendedName>
        <fullName evidence="3">tRNA-5-taurinomethyluridine 2-sulfurtransferase</fullName>
        <ecNumber evidence="3">2.8.1.14</ecNumber>
    </recommendedName>
</protein>
<dbReference type="GO" id="GO:0061708">
    <property type="term" value="F:tRNA-5-taurinomethyluridine 2-sulfurtransferase"/>
    <property type="evidence" value="ECO:0007669"/>
    <property type="project" value="UniProtKB-EC"/>
</dbReference>
<dbReference type="PANTHER" id="PTHR43052">
    <property type="match status" value="1"/>
</dbReference>
<dbReference type="Gene3D" id="2.40.30.10">
    <property type="entry name" value="Translation factors"/>
    <property type="match status" value="1"/>
</dbReference>
<evidence type="ECO:0000313" key="15">
    <source>
        <dbReference type="Proteomes" id="UP001255856"/>
    </source>
</evidence>
<evidence type="ECO:0000256" key="5">
    <source>
        <dbReference type="ARBA" id="ARBA00022679"/>
    </source>
</evidence>
<evidence type="ECO:0000256" key="8">
    <source>
        <dbReference type="ARBA" id="ARBA00022840"/>
    </source>
</evidence>
<keyword evidence="6" id="KW-0819">tRNA processing</keyword>
<keyword evidence="8" id="KW-0067">ATP-binding</keyword>
<feature type="domain" description="tRNA-specific 2-thiouridylase MnmA-like central" evidence="13">
    <location>
        <begin position="252"/>
        <end position="314"/>
    </location>
</feature>
<dbReference type="GO" id="GO:0008033">
    <property type="term" value="P:tRNA processing"/>
    <property type="evidence" value="ECO:0007669"/>
    <property type="project" value="UniProtKB-KW"/>
</dbReference>
<comment type="similarity">
    <text evidence="2">Belongs to the MnmA/TRMU family.</text>
</comment>
<feature type="domain" description="tRNA-specific 2-thiouridylase MnmA-like C-terminal" evidence="12">
    <location>
        <begin position="325"/>
        <end position="411"/>
    </location>
</feature>
<evidence type="ECO:0000259" key="12">
    <source>
        <dbReference type="Pfam" id="PF20258"/>
    </source>
</evidence>
<dbReference type="InterPro" id="IPR046885">
    <property type="entry name" value="MnmA-like_C"/>
</dbReference>
<dbReference type="Pfam" id="PF03054">
    <property type="entry name" value="tRNA_Me_trans"/>
    <property type="match status" value="1"/>
</dbReference>
<dbReference type="Proteomes" id="UP001255856">
    <property type="component" value="Unassembled WGS sequence"/>
</dbReference>
<keyword evidence="10" id="KW-1015">Disulfide bond</keyword>
<evidence type="ECO:0000256" key="2">
    <source>
        <dbReference type="ARBA" id="ARBA00006191"/>
    </source>
</evidence>
<dbReference type="NCBIfam" id="TIGR00420">
    <property type="entry name" value="trmU"/>
    <property type="match status" value="1"/>
</dbReference>
<dbReference type="InterPro" id="IPR004506">
    <property type="entry name" value="MnmA-like"/>
</dbReference>
<gene>
    <name evidence="14" type="ORF">QBZ16_004533</name>
</gene>
<dbReference type="Gene3D" id="3.40.50.620">
    <property type="entry name" value="HUPs"/>
    <property type="match status" value="1"/>
</dbReference>
<evidence type="ECO:0000256" key="9">
    <source>
        <dbReference type="ARBA" id="ARBA00022884"/>
    </source>
</evidence>
<keyword evidence="7" id="KW-0547">Nucleotide-binding</keyword>
<dbReference type="EMBL" id="JASFZW010000006">
    <property type="protein sequence ID" value="KAK2077687.1"/>
    <property type="molecule type" value="Genomic_DNA"/>
</dbReference>
<evidence type="ECO:0000259" key="13">
    <source>
        <dbReference type="Pfam" id="PF20259"/>
    </source>
</evidence>
<dbReference type="PANTHER" id="PTHR43052:SF1">
    <property type="entry name" value="TRNA-5-TAURINOMETHYLURIDINE 2-SULFURTRANSFERASE"/>
    <property type="match status" value="1"/>
</dbReference>
<keyword evidence="15" id="KW-1185">Reference proteome</keyword>
<evidence type="ECO:0000256" key="7">
    <source>
        <dbReference type="ARBA" id="ARBA00022741"/>
    </source>
</evidence>
<dbReference type="InterPro" id="IPR023382">
    <property type="entry name" value="MnmA-like_central_sf"/>
</dbReference>
<dbReference type="InterPro" id="IPR014729">
    <property type="entry name" value="Rossmann-like_a/b/a_fold"/>
</dbReference>
<name>A0AAD9MI16_PROWI</name>
<sequence length="427" mass="47637">MGGPGRGGSPVAPSPLRLLATAPDAPTLLRESEPQHPRRLAVLLSGGVDSSVALALALAAGHKVEAFYLQIWFQEDFRNTWSACPWEAELRECEAVCASLGQVPLHVVRLTDDYWRLVVDECIRDVRRGRTPNPDVLCNSRIKFGAFHEWLEANRPGEFDGIVSGHYARLECEKEPGTAATRVHLHAAADPIKDQTYFLSQLSAAQLARCVFPLGALTKREVRDVAHRLRLPNAARPESQGLCFLGQVRFPEFIRAHLGDWPGPILQHETGALLGYHQGFWYFTPGQRRGIRLPGGPWYVTRKDTRRNVVFVSRAYHQTAEADRRLFRVNNLVWHESPATLPPERGERGLFRLRCKTRHGPETHDAQLRLRPGFRDAEAVVVLAQPDQGLASGQFAVFYTDDGLCCASGVIDGFPSGQSLRRRRNAA</sequence>
<dbReference type="NCBIfam" id="NF001138">
    <property type="entry name" value="PRK00143.1"/>
    <property type="match status" value="1"/>
</dbReference>
<accession>A0AAD9MI16</accession>
<dbReference type="InterPro" id="IPR051305">
    <property type="entry name" value="tRNA_2-thiouridylase_MnmA"/>
</dbReference>
<organism evidence="14 15">
    <name type="scientific">Prototheca wickerhamii</name>
    <dbReference type="NCBI Taxonomy" id="3111"/>
    <lineage>
        <taxon>Eukaryota</taxon>
        <taxon>Viridiplantae</taxon>
        <taxon>Chlorophyta</taxon>
        <taxon>core chlorophytes</taxon>
        <taxon>Trebouxiophyceae</taxon>
        <taxon>Chlorellales</taxon>
        <taxon>Chlorellaceae</taxon>
        <taxon>Prototheca</taxon>
    </lineage>
</organism>
<evidence type="ECO:0000313" key="14">
    <source>
        <dbReference type="EMBL" id="KAK2077687.1"/>
    </source>
</evidence>
<evidence type="ECO:0000256" key="1">
    <source>
        <dbReference type="ARBA" id="ARBA00003986"/>
    </source>
</evidence>
<dbReference type="GO" id="GO:0005524">
    <property type="term" value="F:ATP binding"/>
    <property type="evidence" value="ECO:0007669"/>
    <property type="project" value="UniProtKB-KW"/>
</dbReference>
<dbReference type="CDD" id="cd01998">
    <property type="entry name" value="MnmA_TRMU-like"/>
    <property type="match status" value="1"/>
</dbReference>
<proteinExistence type="inferred from homology"/>
<dbReference type="Pfam" id="PF20258">
    <property type="entry name" value="tRNA_Me_trans_C"/>
    <property type="match status" value="1"/>
</dbReference>
<comment type="function">
    <text evidence="1">Catalyzes the 2-thiolation of uridine at the wobble position (U34) of mitochondrial tRNA(Lys), tRNA(Glu) and tRNA(Gln). Required for the formation of 5-taurinomethyl-2-thiouridine (tm5s2U) of mitochondrial tRNA(Lys), tRNA(Glu), and tRNA(Gln) at the wobble position. ATP is required to activate the C2 atom of the wobble base.</text>
</comment>
<comment type="catalytic activity">
    <reaction evidence="11">
        <text>5-taurinomethyluridine(34) in tRNA + S-sulfanyl-L-cysteinyl-[protein] + AH2 + ATP = 5-taurinomethyl-2-thiouridine(34) in tRNA + L-cysteinyl-[protein] + A + AMP + diphosphate + H(+)</text>
        <dbReference type="Rhea" id="RHEA:47040"/>
        <dbReference type="Rhea" id="RHEA-COMP:10131"/>
        <dbReference type="Rhea" id="RHEA-COMP:11726"/>
        <dbReference type="Rhea" id="RHEA-COMP:11732"/>
        <dbReference type="Rhea" id="RHEA-COMP:11733"/>
        <dbReference type="ChEBI" id="CHEBI:13193"/>
        <dbReference type="ChEBI" id="CHEBI:15378"/>
        <dbReference type="ChEBI" id="CHEBI:17499"/>
        <dbReference type="ChEBI" id="CHEBI:29950"/>
        <dbReference type="ChEBI" id="CHEBI:30616"/>
        <dbReference type="ChEBI" id="CHEBI:33019"/>
        <dbReference type="ChEBI" id="CHEBI:61963"/>
        <dbReference type="ChEBI" id="CHEBI:87171"/>
        <dbReference type="ChEBI" id="CHEBI:87172"/>
        <dbReference type="ChEBI" id="CHEBI:456215"/>
        <dbReference type="EC" id="2.8.1.14"/>
    </reaction>
</comment>
<reference evidence="14" key="1">
    <citation type="submission" date="2021-01" db="EMBL/GenBank/DDBJ databases">
        <authorList>
            <person name="Eckstrom K.M.E."/>
        </authorList>
    </citation>
    <scope>NUCLEOTIDE SEQUENCE</scope>
    <source>
        <strain evidence="14">UVCC 0001</strain>
    </source>
</reference>
<evidence type="ECO:0000256" key="4">
    <source>
        <dbReference type="ARBA" id="ARBA00022555"/>
    </source>
</evidence>
<keyword evidence="4" id="KW-0820">tRNA-binding</keyword>
<dbReference type="InterPro" id="IPR046884">
    <property type="entry name" value="MnmA-like_central"/>
</dbReference>
<comment type="caution">
    <text evidence="14">The sequence shown here is derived from an EMBL/GenBank/DDBJ whole genome shotgun (WGS) entry which is preliminary data.</text>
</comment>
<keyword evidence="9" id="KW-0694">RNA-binding</keyword>
<dbReference type="SUPFAM" id="SSF52402">
    <property type="entry name" value="Adenine nucleotide alpha hydrolases-like"/>
    <property type="match status" value="1"/>
</dbReference>
<evidence type="ECO:0000256" key="6">
    <source>
        <dbReference type="ARBA" id="ARBA00022694"/>
    </source>
</evidence>
<evidence type="ECO:0000256" key="3">
    <source>
        <dbReference type="ARBA" id="ARBA00011953"/>
    </source>
</evidence>
<evidence type="ECO:0000256" key="10">
    <source>
        <dbReference type="ARBA" id="ARBA00023157"/>
    </source>
</evidence>
<evidence type="ECO:0000256" key="11">
    <source>
        <dbReference type="ARBA" id="ARBA00049564"/>
    </source>
</evidence>
<dbReference type="GO" id="GO:0000049">
    <property type="term" value="F:tRNA binding"/>
    <property type="evidence" value="ECO:0007669"/>
    <property type="project" value="UniProtKB-KW"/>
</dbReference>
<dbReference type="Gene3D" id="2.30.30.280">
    <property type="entry name" value="Adenine nucleotide alpha hydrolases-like domains"/>
    <property type="match status" value="1"/>
</dbReference>
<keyword evidence="5" id="KW-0808">Transferase</keyword>